<evidence type="ECO:0000259" key="8">
    <source>
        <dbReference type="Pfam" id="PF05140"/>
    </source>
</evidence>
<evidence type="ECO:0000256" key="5">
    <source>
        <dbReference type="ARBA" id="ARBA00023136"/>
    </source>
</evidence>
<evidence type="ECO:0000256" key="2">
    <source>
        <dbReference type="ARBA" id="ARBA00022692"/>
    </source>
</evidence>
<keyword evidence="3" id="KW-0201">Cytochrome c-type biogenesis</keyword>
<gene>
    <name evidence="9" type="ORF">AS888_02315</name>
</gene>
<feature type="transmembrane region" description="Helical" evidence="7">
    <location>
        <begin position="466"/>
        <end position="488"/>
    </location>
</feature>
<evidence type="ECO:0000256" key="7">
    <source>
        <dbReference type="SAM" id="Phobius"/>
    </source>
</evidence>
<dbReference type="AlphaFoldDB" id="A0A120GMT4"/>
<keyword evidence="10" id="KW-1185">Reference proteome</keyword>
<proteinExistence type="predicted"/>
<feature type="domain" description="ResB-like" evidence="8">
    <location>
        <begin position="442"/>
        <end position="519"/>
    </location>
</feature>
<organism evidence="9 10">
    <name type="scientific">Peribacillus simplex</name>
    <dbReference type="NCBI Taxonomy" id="1478"/>
    <lineage>
        <taxon>Bacteria</taxon>
        <taxon>Bacillati</taxon>
        <taxon>Bacillota</taxon>
        <taxon>Bacilli</taxon>
        <taxon>Bacillales</taxon>
        <taxon>Bacillaceae</taxon>
        <taxon>Peribacillus</taxon>
    </lineage>
</organism>
<evidence type="ECO:0000256" key="4">
    <source>
        <dbReference type="ARBA" id="ARBA00022989"/>
    </source>
</evidence>
<evidence type="ECO:0000313" key="10">
    <source>
        <dbReference type="Proteomes" id="UP000064189"/>
    </source>
</evidence>
<protein>
    <submittedName>
        <fullName evidence="9">Cytochrome C biogenesis protein</fullName>
    </submittedName>
</protein>
<keyword evidence="2 7" id="KW-0812">Transmembrane</keyword>
<feature type="region of interest" description="Disordered" evidence="6">
    <location>
        <begin position="526"/>
        <end position="549"/>
    </location>
</feature>
<dbReference type="GO" id="GO:0016020">
    <property type="term" value="C:membrane"/>
    <property type="evidence" value="ECO:0007669"/>
    <property type="project" value="UniProtKB-SubCell"/>
</dbReference>
<evidence type="ECO:0000256" key="1">
    <source>
        <dbReference type="ARBA" id="ARBA00004141"/>
    </source>
</evidence>
<name>A0A120GMT4_9BACI</name>
<dbReference type="PANTHER" id="PTHR31566:SF0">
    <property type="entry name" value="CYTOCHROME C BIOGENESIS PROTEIN CCS1, CHLOROPLASTIC"/>
    <property type="match status" value="1"/>
</dbReference>
<feature type="transmembrane region" description="Helical" evidence="7">
    <location>
        <begin position="57"/>
        <end position="84"/>
    </location>
</feature>
<feature type="domain" description="ResB-like" evidence="8">
    <location>
        <begin position="64"/>
        <end position="427"/>
    </location>
</feature>
<comment type="subcellular location">
    <subcellularLocation>
        <location evidence="1">Membrane</location>
        <topology evidence="1">Multi-pass membrane protein</topology>
    </subcellularLocation>
</comment>
<dbReference type="Pfam" id="PF05140">
    <property type="entry name" value="ResB"/>
    <property type="match status" value="2"/>
</dbReference>
<sequence>MKEVKCDCGHVNPFGTEICGKCGMVLSSEKENKLIDMRYEGSARRSQTYKKTIIDKIWNFFSSVKVGVSLIVIALIASAIGTILPQEMYIPSTATPAEHYELEYGWFGKLYYELGFHNLYSSWWYLLIIGMLGISLLVASIDRFFPLYRSLKKQGVTRHDGFMKRQRIYGVTKLDDQDIDLDKVKAELKRQRYHIREENGHILAEKNRFSRWGPYVNHIGLIIFLMGALLRSVPGMYIDKVVWLREGERKEIPGTNGEYYLQNNEFTLEVYDKGNKEDEQYSAAIDKTGTIAKTYQSDVTLYGRKGDALPGEKVGLEKIKDYKIKVNEPLKHDHYSLYQVDYKLDELSTMSFNLINKKTEEKFGSVKIDLNDPQKKYELNEGYSVDLISYFPDFEFDEKGEPRTISKIPNNPAFIFKMHTPDKPEGEVSFVAIKETAEPLGENTYKMAFNGVETQDVTALTVRKDLTLWILFTGGIIFMVGVVQGSYWNHRRIWIKRKQDEIVMAGHTNKNWHGIKRDIKKAIESTSLSEPTDQLEEEKSSTKGEVLNG</sequence>
<comment type="caution">
    <text evidence="9">The sequence shown here is derived from an EMBL/GenBank/DDBJ whole genome shotgun (WGS) entry which is preliminary data.</text>
</comment>
<feature type="transmembrane region" description="Helical" evidence="7">
    <location>
        <begin position="212"/>
        <end position="230"/>
    </location>
</feature>
<reference evidence="9 10" key="1">
    <citation type="submission" date="2015-11" db="EMBL/GenBank/DDBJ databases">
        <title>Genome Sequence of Bacillus simplex strain VanAntwerpen2.</title>
        <authorList>
            <person name="Couger M.B."/>
        </authorList>
    </citation>
    <scope>NUCLEOTIDE SEQUENCE [LARGE SCALE GENOMIC DNA]</scope>
    <source>
        <strain evidence="9 10">VanAntwerpen02</strain>
    </source>
</reference>
<dbReference type="EMBL" id="LNNH01000055">
    <property type="protein sequence ID" value="KWW11385.1"/>
    <property type="molecule type" value="Genomic_DNA"/>
</dbReference>
<dbReference type="Proteomes" id="UP000064189">
    <property type="component" value="Unassembled WGS sequence"/>
</dbReference>
<dbReference type="InterPro" id="IPR007816">
    <property type="entry name" value="ResB-like_domain"/>
</dbReference>
<dbReference type="InterPro" id="IPR023494">
    <property type="entry name" value="Cyt_c_bgen_Ccs1/CcsB/ResB"/>
</dbReference>
<dbReference type="PANTHER" id="PTHR31566">
    <property type="entry name" value="CYTOCHROME C BIOGENESIS PROTEIN CCS1, CHLOROPLASTIC"/>
    <property type="match status" value="1"/>
</dbReference>
<evidence type="ECO:0000256" key="3">
    <source>
        <dbReference type="ARBA" id="ARBA00022748"/>
    </source>
</evidence>
<dbReference type="RefSeq" id="WP_061144325.1">
    <property type="nucleotide sequence ID" value="NZ_LNNH01000055.1"/>
</dbReference>
<feature type="transmembrane region" description="Helical" evidence="7">
    <location>
        <begin position="123"/>
        <end position="145"/>
    </location>
</feature>
<keyword evidence="5 7" id="KW-0472">Membrane</keyword>
<keyword evidence="4 7" id="KW-1133">Transmembrane helix</keyword>
<evidence type="ECO:0000313" key="9">
    <source>
        <dbReference type="EMBL" id="KWW11385.1"/>
    </source>
</evidence>
<accession>A0A120GMT4</accession>
<evidence type="ECO:0000256" key="6">
    <source>
        <dbReference type="SAM" id="MobiDB-lite"/>
    </source>
</evidence>
<dbReference type="GO" id="GO:0017004">
    <property type="term" value="P:cytochrome complex assembly"/>
    <property type="evidence" value="ECO:0007669"/>
    <property type="project" value="UniProtKB-KW"/>
</dbReference>